<evidence type="ECO:0000256" key="1">
    <source>
        <dbReference type="ARBA" id="ARBA00022723"/>
    </source>
</evidence>
<dbReference type="AlphaFoldDB" id="A0A915DKI7"/>
<keyword evidence="5" id="KW-0238">DNA-binding</keyword>
<dbReference type="PRINTS" id="PR00047">
    <property type="entry name" value="STROIDFINGER"/>
</dbReference>
<keyword evidence="2" id="KW-0863">Zinc-finger</keyword>
<dbReference type="PROSITE" id="PS51030">
    <property type="entry name" value="NUCLEAR_REC_DBD_2"/>
    <property type="match status" value="1"/>
</dbReference>
<keyword evidence="3" id="KW-0862">Zinc</keyword>
<dbReference type="GO" id="GO:0003700">
    <property type="term" value="F:DNA-binding transcription factor activity"/>
    <property type="evidence" value="ECO:0007669"/>
    <property type="project" value="InterPro"/>
</dbReference>
<reference evidence="11" key="1">
    <citation type="submission" date="2022-11" db="UniProtKB">
        <authorList>
            <consortium name="WormBaseParasite"/>
        </authorList>
    </citation>
    <scope>IDENTIFICATION</scope>
</reference>
<keyword evidence="10" id="KW-1185">Reference proteome</keyword>
<evidence type="ECO:0000256" key="5">
    <source>
        <dbReference type="ARBA" id="ARBA00023125"/>
    </source>
</evidence>
<dbReference type="SUPFAM" id="SSF57716">
    <property type="entry name" value="Glucocorticoid receptor-like (DNA-binding domain)"/>
    <property type="match status" value="1"/>
</dbReference>
<evidence type="ECO:0000259" key="9">
    <source>
        <dbReference type="PROSITE" id="PS51030"/>
    </source>
</evidence>
<dbReference type="PANTHER" id="PTHR47630">
    <property type="entry name" value="NUCLEAR HORMONE RECEPTOR FAMILY-RELATED-RELATED"/>
    <property type="match status" value="1"/>
</dbReference>
<dbReference type="Pfam" id="PF00105">
    <property type="entry name" value="zf-C4"/>
    <property type="match status" value="1"/>
</dbReference>
<keyword evidence="1" id="KW-0479">Metal-binding</keyword>
<dbReference type="InterPro" id="IPR013088">
    <property type="entry name" value="Znf_NHR/GATA"/>
</dbReference>
<evidence type="ECO:0000256" key="8">
    <source>
        <dbReference type="ARBA" id="ARBA00023242"/>
    </source>
</evidence>
<evidence type="ECO:0000313" key="11">
    <source>
        <dbReference type="WBParaSite" id="jg21020"/>
    </source>
</evidence>
<name>A0A915DKI7_9BILA</name>
<keyword evidence="4" id="KW-0805">Transcription regulation</keyword>
<keyword evidence="8" id="KW-0539">Nucleus</keyword>
<dbReference type="GO" id="GO:0043565">
    <property type="term" value="F:sequence-specific DNA binding"/>
    <property type="evidence" value="ECO:0007669"/>
    <property type="project" value="InterPro"/>
</dbReference>
<evidence type="ECO:0000256" key="7">
    <source>
        <dbReference type="ARBA" id="ARBA00023170"/>
    </source>
</evidence>
<proteinExistence type="predicted"/>
<dbReference type="InterPro" id="IPR001628">
    <property type="entry name" value="Znf_hrmn_rcpt"/>
</dbReference>
<dbReference type="Proteomes" id="UP000887574">
    <property type="component" value="Unplaced"/>
</dbReference>
<keyword evidence="7" id="KW-0675">Receptor</keyword>
<organism evidence="10 11">
    <name type="scientific">Ditylenchus dipsaci</name>
    <dbReference type="NCBI Taxonomy" id="166011"/>
    <lineage>
        <taxon>Eukaryota</taxon>
        <taxon>Metazoa</taxon>
        <taxon>Ecdysozoa</taxon>
        <taxon>Nematoda</taxon>
        <taxon>Chromadorea</taxon>
        <taxon>Rhabditida</taxon>
        <taxon>Tylenchina</taxon>
        <taxon>Tylenchomorpha</taxon>
        <taxon>Sphaerularioidea</taxon>
        <taxon>Anguinidae</taxon>
        <taxon>Anguininae</taxon>
        <taxon>Ditylenchus</taxon>
    </lineage>
</organism>
<evidence type="ECO:0000256" key="6">
    <source>
        <dbReference type="ARBA" id="ARBA00023163"/>
    </source>
</evidence>
<keyword evidence="6" id="KW-0804">Transcription</keyword>
<sequence>MCTCEDYTICALLDYGSIACNGCKGFFRRSVWNDKHYKCRYNEDCKVAKEHRNSCRACRFRRCLVCDYKYASIAH</sequence>
<evidence type="ECO:0000256" key="2">
    <source>
        <dbReference type="ARBA" id="ARBA00022771"/>
    </source>
</evidence>
<dbReference type="Gene3D" id="3.30.50.10">
    <property type="entry name" value="Erythroid Transcription Factor GATA-1, subunit A"/>
    <property type="match status" value="1"/>
</dbReference>
<accession>A0A915DKI7</accession>
<dbReference type="GO" id="GO:0008270">
    <property type="term" value="F:zinc ion binding"/>
    <property type="evidence" value="ECO:0007669"/>
    <property type="project" value="UniProtKB-KW"/>
</dbReference>
<feature type="domain" description="Nuclear receptor" evidence="9">
    <location>
        <begin position="1"/>
        <end position="75"/>
    </location>
</feature>
<dbReference type="SMART" id="SM00399">
    <property type="entry name" value="ZnF_C4"/>
    <property type="match status" value="1"/>
</dbReference>
<evidence type="ECO:0000256" key="4">
    <source>
        <dbReference type="ARBA" id="ARBA00023015"/>
    </source>
</evidence>
<evidence type="ECO:0000313" key="10">
    <source>
        <dbReference type="Proteomes" id="UP000887574"/>
    </source>
</evidence>
<evidence type="ECO:0000256" key="3">
    <source>
        <dbReference type="ARBA" id="ARBA00022833"/>
    </source>
</evidence>
<dbReference type="InterPro" id="IPR052499">
    <property type="entry name" value="C.elegans_NHRs"/>
</dbReference>
<protein>
    <submittedName>
        <fullName evidence="11">Nuclear receptor domain-containing protein</fullName>
    </submittedName>
</protein>
<dbReference type="WBParaSite" id="jg21020">
    <property type="protein sequence ID" value="jg21020"/>
    <property type="gene ID" value="jg21020"/>
</dbReference>